<dbReference type="Proteomes" id="UP000685013">
    <property type="component" value="Chromosome 7"/>
</dbReference>
<reference evidence="2 3" key="1">
    <citation type="journal article" date="2021" name="Hortic Res">
        <title>The domestication of Cucurbita argyrosperma as revealed by the genome of its wild relative.</title>
        <authorList>
            <person name="Barrera-Redondo J."/>
            <person name="Sanchez-de la Vega G."/>
            <person name="Aguirre-Liguori J.A."/>
            <person name="Castellanos-Morales G."/>
            <person name="Gutierrez-Guerrero Y.T."/>
            <person name="Aguirre-Dugua X."/>
            <person name="Aguirre-Planter E."/>
            <person name="Tenaillon M.I."/>
            <person name="Lira-Saade R."/>
            <person name="Eguiarte L.E."/>
        </authorList>
    </citation>
    <scope>NUCLEOTIDE SEQUENCE [LARGE SCALE GENOMIC DNA]</scope>
    <source>
        <strain evidence="2">JBR-2021</strain>
    </source>
</reference>
<dbReference type="GO" id="GO:0005634">
    <property type="term" value="C:nucleus"/>
    <property type="evidence" value="ECO:0007669"/>
    <property type="project" value="TreeGrafter"/>
</dbReference>
<dbReference type="AlphaFoldDB" id="A0AAV6NEB4"/>
<proteinExistence type="predicted"/>
<evidence type="ECO:0000256" key="1">
    <source>
        <dbReference type="SAM" id="MobiDB-lite"/>
    </source>
</evidence>
<dbReference type="InterPro" id="IPR044209">
    <property type="entry name" value="MOS11"/>
</dbReference>
<dbReference type="PANTHER" id="PTHR47701:SF2">
    <property type="entry name" value="PROTEIN MODIFIER OF SNC1 11"/>
    <property type="match status" value="1"/>
</dbReference>
<sequence>MYFFFFCKTSIILTVEDNFRFGMGTTKNGLGASNKSEEVKRKARAQRFGLSASVTTEDEAKKKARLARFSSSKPDTQEEEKRKARALRFSNPTSNSLTQVDGKGNVETV</sequence>
<dbReference type="EMBL" id="JAGKQH010000007">
    <property type="protein sequence ID" value="KAG6595281.1"/>
    <property type="molecule type" value="Genomic_DNA"/>
</dbReference>
<evidence type="ECO:0000313" key="2">
    <source>
        <dbReference type="EMBL" id="KAG6595281.1"/>
    </source>
</evidence>
<dbReference type="PANTHER" id="PTHR47701">
    <property type="entry name" value="PROTEIN MODIFIER OF SNC1 11"/>
    <property type="match status" value="1"/>
</dbReference>
<feature type="compositionally biased region" description="Polar residues" evidence="1">
    <location>
        <begin position="90"/>
        <end position="99"/>
    </location>
</feature>
<name>A0AAV6NEB4_9ROSI</name>
<protein>
    <submittedName>
        <fullName evidence="2">Protein MODIFIER OF SNC1 11</fullName>
    </submittedName>
</protein>
<organism evidence="2 3">
    <name type="scientific">Cucurbita argyrosperma subsp. sororia</name>
    <dbReference type="NCBI Taxonomy" id="37648"/>
    <lineage>
        <taxon>Eukaryota</taxon>
        <taxon>Viridiplantae</taxon>
        <taxon>Streptophyta</taxon>
        <taxon>Embryophyta</taxon>
        <taxon>Tracheophyta</taxon>
        <taxon>Spermatophyta</taxon>
        <taxon>Magnoliopsida</taxon>
        <taxon>eudicotyledons</taxon>
        <taxon>Gunneridae</taxon>
        <taxon>Pentapetalae</taxon>
        <taxon>rosids</taxon>
        <taxon>fabids</taxon>
        <taxon>Cucurbitales</taxon>
        <taxon>Cucurbitaceae</taxon>
        <taxon>Cucurbiteae</taxon>
        <taxon>Cucurbita</taxon>
    </lineage>
</organism>
<accession>A0AAV6NEB4</accession>
<comment type="caution">
    <text evidence="2">The sequence shown here is derived from an EMBL/GenBank/DDBJ whole genome shotgun (WGS) entry which is preliminary data.</text>
</comment>
<dbReference type="GO" id="GO:0016973">
    <property type="term" value="P:poly(A)+ mRNA export from nucleus"/>
    <property type="evidence" value="ECO:0007669"/>
    <property type="project" value="InterPro"/>
</dbReference>
<feature type="non-terminal residue" evidence="2">
    <location>
        <position position="1"/>
    </location>
</feature>
<keyword evidence="3" id="KW-1185">Reference proteome</keyword>
<gene>
    <name evidence="2" type="primary">MOS11</name>
    <name evidence="2" type="ORF">SDJN03_11834</name>
</gene>
<feature type="region of interest" description="Disordered" evidence="1">
    <location>
        <begin position="63"/>
        <end position="109"/>
    </location>
</feature>
<evidence type="ECO:0000313" key="3">
    <source>
        <dbReference type="Proteomes" id="UP000685013"/>
    </source>
</evidence>